<comment type="subcellular location">
    <subcellularLocation>
        <location evidence="3">Cytoplasm</location>
    </subcellularLocation>
</comment>
<dbReference type="RefSeq" id="WP_161767215.1">
    <property type="nucleotide sequence ID" value="NZ_JAAATW010000002.1"/>
</dbReference>
<protein>
    <recommendedName>
        <fullName evidence="3">Urease accessory protein UreD</fullName>
    </recommendedName>
</protein>
<evidence type="ECO:0000256" key="3">
    <source>
        <dbReference type="HAMAP-Rule" id="MF_01384"/>
    </source>
</evidence>
<gene>
    <name evidence="3" type="primary">ureD</name>
    <name evidence="4" type="ORF">GU920_11875</name>
</gene>
<comment type="caution">
    <text evidence="4">The sequence shown here is derived from an EMBL/GenBank/DDBJ whole genome shotgun (WGS) entry which is preliminary data.</text>
</comment>
<evidence type="ECO:0000313" key="4">
    <source>
        <dbReference type="EMBL" id="NBE08238.1"/>
    </source>
</evidence>
<comment type="function">
    <text evidence="3">Required for maturation of urease via the functional incorporation of the urease nickel metallocenter.</text>
</comment>
<keyword evidence="5" id="KW-1185">Reference proteome</keyword>
<reference evidence="5" key="1">
    <citation type="submission" date="2020-01" db="EMBL/GenBank/DDBJ databases">
        <title>Sphingomonas sp. strain CSW-10.</title>
        <authorList>
            <person name="Chen W.-M."/>
        </authorList>
    </citation>
    <scope>NUCLEOTIDE SEQUENCE [LARGE SCALE GENOMIC DNA]</scope>
    <source>
        <strain evidence="5">CCP-1</strain>
    </source>
</reference>
<proteinExistence type="inferred from homology"/>
<comment type="subunit">
    <text evidence="3">UreD, UreF and UreG form a complex that acts as a GTP-hydrolysis-dependent molecular chaperone, activating the urease apoprotein by helping to assemble the nickel containing metallocenter of UreC. The UreE protein probably delivers the nickel.</text>
</comment>
<dbReference type="PANTHER" id="PTHR33643:SF1">
    <property type="entry name" value="UREASE ACCESSORY PROTEIN D"/>
    <property type="match status" value="1"/>
</dbReference>
<dbReference type="Proteomes" id="UP001517376">
    <property type="component" value="Unassembled WGS sequence"/>
</dbReference>
<keyword evidence="2 3" id="KW-0143">Chaperone</keyword>
<dbReference type="InterPro" id="IPR002669">
    <property type="entry name" value="UreD"/>
</dbReference>
<evidence type="ECO:0000256" key="2">
    <source>
        <dbReference type="ARBA" id="ARBA00023186"/>
    </source>
</evidence>
<keyword evidence="3" id="KW-0996">Nickel insertion</keyword>
<comment type="similarity">
    <text evidence="1 3">Belongs to the UreD family.</text>
</comment>
<sequence length="277" mass="29599">MTDQTPLPRHQRSRGDAAVRLRNDAGVPRLADLRQAGSAKAILPRVGALPEIVFLNTSGGLTGGDRLSYAVTLDACLRATATTQTAERAYRAGAGIARVDVALQVGAGGWLDWLPQETILFEDAAVERATRIDLGPDAGCLALETVVLGRAAMGETVTRLRFRDRREIWRGDRPLHVEPLHLDAAALAAGVAVLGGARAFASLVMVAPGVEDALPALRPVLDEPGVSAAASAFDGRLTLRALAQDGWPLRRQIARALFILRRGAVLPRVWQYQEKTG</sequence>
<dbReference type="PANTHER" id="PTHR33643">
    <property type="entry name" value="UREASE ACCESSORY PROTEIN D"/>
    <property type="match status" value="1"/>
</dbReference>
<evidence type="ECO:0000313" key="5">
    <source>
        <dbReference type="Proteomes" id="UP001517376"/>
    </source>
</evidence>
<keyword evidence="3" id="KW-0963">Cytoplasm</keyword>
<name>A0ABW9Y751_9RHOB</name>
<dbReference type="HAMAP" id="MF_01384">
    <property type="entry name" value="UreD"/>
    <property type="match status" value="1"/>
</dbReference>
<evidence type="ECO:0000256" key="1">
    <source>
        <dbReference type="ARBA" id="ARBA00007177"/>
    </source>
</evidence>
<dbReference type="Pfam" id="PF01774">
    <property type="entry name" value="UreD"/>
    <property type="match status" value="1"/>
</dbReference>
<organism evidence="4 5">
    <name type="scientific">Paragemmobacter ruber</name>
    <dbReference type="NCBI Taxonomy" id="1985673"/>
    <lineage>
        <taxon>Bacteria</taxon>
        <taxon>Pseudomonadati</taxon>
        <taxon>Pseudomonadota</taxon>
        <taxon>Alphaproteobacteria</taxon>
        <taxon>Rhodobacterales</taxon>
        <taxon>Paracoccaceae</taxon>
        <taxon>Paragemmobacter</taxon>
    </lineage>
</organism>
<accession>A0ABW9Y751</accession>
<dbReference type="EMBL" id="JAAATW010000002">
    <property type="protein sequence ID" value="NBE08238.1"/>
    <property type="molecule type" value="Genomic_DNA"/>
</dbReference>